<dbReference type="RefSeq" id="WP_408238132.1">
    <property type="nucleotide sequence ID" value="NZ_JAQQCF010000050.1"/>
</dbReference>
<name>A0ABW9E4I4_9BURK</name>
<protein>
    <submittedName>
        <fullName evidence="2">SDR family oxidoreductase</fullName>
    </submittedName>
</protein>
<accession>A0ABW9E4I4</accession>
<dbReference type="EMBL" id="JAQQCF010000050">
    <property type="protein sequence ID" value="MFM0641839.1"/>
    <property type="molecule type" value="Genomic_DNA"/>
</dbReference>
<dbReference type="PANTHER" id="PTHR42879:SF6">
    <property type="entry name" value="NADPH-DEPENDENT REDUCTASE BACG"/>
    <property type="match status" value="1"/>
</dbReference>
<dbReference type="SUPFAM" id="SSF51735">
    <property type="entry name" value="NAD(P)-binding Rossmann-fold domains"/>
    <property type="match status" value="1"/>
</dbReference>
<dbReference type="PRINTS" id="PR00081">
    <property type="entry name" value="GDHRDH"/>
</dbReference>
<dbReference type="PANTHER" id="PTHR42879">
    <property type="entry name" value="3-OXOACYL-(ACYL-CARRIER-PROTEIN) REDUCTASE"/>
    <property type="match status" value="1"/>
</dbReference>
<gene>
    <name evidence="2" type="ORF">PQQ63_34690</name>
</gene>
<dbReference type="Proteomes" id="UP001629432">
    <property type="component" value="Unassembled WGS sequence"/>
</dbReference>
<dbReference type="InterPro" id="IPR050259">
    <property type="entry name" value="SDR"/>
</dbReference>
<evidence type="ECO:0000313" key="3">
    <source>
        <dbReference type="Proteomes" id="UP001629432"/>
    </source>
</evidence>
<proteinExistence type="inferred from homology"/>
<sequence>MDLGLKGKRALVTGGSRGLGRAIATTLKAEGAQVAICARDEKRVRETALEIGALEYVRDLTPGGAGEALARDVISTIGGIDILVVNTGGPPQGSFESVSDDAWNTALNGIFLSAVGLIRAALPGMRERKWGRILIVTSVAALEPHPGLILSNAIRPGLHGLVNALSREVAADGITVNALLPGYTLTERIVELGVGDEQVAEQVPAKRMGKPSEFAALAAFLASEPAGYICGQAIACDGGLLRSI</sequence>
<dbReference type="InterPro" id="IPR002347">
    <property type="entry name" value="SDR_fam"/>
</dbReference>
<evidence type="ECO:0000313" key="2">
    <source>
        <dbReference type="EMBL" id="MFM0641839.1"/>
    </source>
</evidence>
<comment type="similarity">
    <text evidence="1">Belongs to the short-chain dehydrogenases/reductases (SDR) family.</text>
</comment>
<keyword evidence="3" id="KW-1185">Reference proteome</keyword>
<dbReference type="Gene3D" id="3.40.50.720">
    <property type="entry name" value="NAD(P)-binding Rossmann-like Domain"/>
    <property type="match status" value="1"/>
</dbReference>
<comment type="caution">
    <text evidence="2">The sequence shown here is derived from an EMBL/GenBank/DDBJ whole genome shotgun (WGS) entry which is preliminary data.</text>
</comment>
<dbReference type="InterPro" id="IPR036291">
    <property type="entry name" value="NAD(P)-bd_dom_sf"/>
</dbReference>
<evidence type="ECO:0000256" key="1">
    <source>
        <dbReference type="ARBA" id="ARBA00006484"/>
    </source>
</evidence>
<organism evidence="2 3">
    <name type="scientific">Paraburkholderia metrosideri</name>
    <dbReference type="NCBI Taxonomy" id="580937"/>
    <lineage>
        <taxon>Bacteria</taxon>
        <taxon>Pseudomonadati</taxon>
        <taxon>Pseudomonadota</taxon>
        <taxon>Betaproteobacteria</taxon>
        <taxon>Burkholderiales</taxon>
        <taxon>Burkholderiaceae</taxon>
        <taxon>Paraburkholderia</taxon>
    </lineage>
</organism>
<dbReference type="Pfam" id="PF13561">
    <property type="entry name" value="adh_short_C2"/>
    <property type="match status" value="1"/>
</dbReference>
<reference evidence="2 3" key="1">
    <citation type="journal article" date="2024" name="Chem. Sci.">
        <title>Discovery of megapolipeptins by genome mining of a Burkholderiales bacteria collection.</title>
        <authorList>
            <person name="Paulo B.S."/>
            <person name="Recchia M.J.J."/>
            <person name="Lee S."/>
            <person name="Fergusson C.H."/>
            <person name="Romanowski S.B."/>
            <person name="Hernandez A."/>
            <person name="Krull N."/>
            <person name="Liu D.Y."/>
            <person name="Cavanagh H."/>
            <person name="Bos A."/>
            <person name="Gray C.A."/>
            <person name="Murphy B.T."/>
            <person name="Linington R.G."/>
            <person name="Eustaquio A.S."/>
        </authorList>
    </citation>
    <scope>NUCLEOTIDE SEQUENCE [LARGE SCALE GENOMIC DNA]</scope>
    <source>
        <strain evidence="2 3">RL17-338-BIC-A</strain>
    </source>
</reference>